<comment type="function">
    <text evidence="11">A helicase/nuclease that prepares dsDNA breaks (DSB) for recombinational DNA repair. Binds to DSBs and unwinds DNA via a highly rapid and processive ATP-dependent bidirectional helicase activity. Unwinds dsDNA until it encounters a Chi (crossover hotspot instigator) sequence from the 3' direction. Cuts ssDNA a few nucleotides 3' to the Chi site. The properties and activities of the enzyme are changed at Chi. The Chi-altered holoenzyme produces a long 3'-ssDNA overhang and facilitates RecA-binding to the ssDNA for homologous DNA recombination and repair. Holoenzyme degrades any linearized DNA that is unable to undergo homologous recombination. In the holoenzyme this subunit has ssDNA-dependent ATPase and 5'-3' helicase activity. When added to pre-assembled RecBC greatly stimulates nuclease activity and augments holoenzyme processivity. Negatively regulates the RecA-loading ability of RecBCD.</text>
</comment>
<evidence type="ECO:0000256" key="9">
    <source>
        <dbReference type="ARBA" id="ARBA00023204"/>
    </source>
</evidence>
<dbReference type="GO" id="GO:0005524">
    <property type="term" value="F:ATP binding"/>
    <property type="evidence" value="ECO:0007669"/>
    <property type="project" value="UniProtKB-UniRule"/>
</dbReference>
<dbReference type="GO" id="GO:0003677">
    <property type="term" value="F:DNA binding"/>
    <property type="evidence" value="ECO:0007669"/>
    <property type="project" value="UniProtKB-UniRule"/>
</dbReference>
<evidence type="ECO:0000259" key="13">
    <source>
        <dbReference type="Pfam" id="PF21185"/>
    </source>
</evidence>
<dbReference type="AlphaFoldDB" id="A0A6I6D531"/>
<dbReference type="Pfam" id="PF13538">
    <property type="entry name" value="UvrD_C_2"/>
    <property type="match status" value="1"/>
</dbReference>
<dbReference type="NCBIfam" id="TIGR01447">
    <property type="entry name" value="recD"/>
    <property type="match status" value="1"/>
</dbReference>
<evidence type="ECO:0000256" key="10">
    <source>
        <dbReference type="ARBA" id="ARBA00023235"/>
    </source>
</evidence>
<keyword evidence="2 11" id="KW-0547">Nucleotide-binding</keyword>
<dbReference type="EC" id="5.6.2.3" evidence="11"/>
<evidence type="ECO:0000256" key="5">
    <source>
        <dbReference type="ARBA" id="ARBA00022806"/>
    </source>
</evidence>
<dbReference type="InterPro" id="IPR027417">
    <property type="entry name" value="P-loop_NTPase"/>
</dbReference>
<evidence type="ECO:0000256" key="11">
    <source>
        <dbReference type="HAMAP-Rule" id="MF_01487"/>
    </source>
</evidence>
<feature type="binding site" evidence="11">
    <location>
        <begin position="213"/>
        <end position="220"/>
    </location>
    <ligand>
        <name>ATP</name>
        <dbReference type="ChEBI" id="CHEBI:30616"/>
    </ligand>
</feature>
<reference evidence="14 15" key="1">
    <citation type="submission" date="2019-11" db="EMBL/GenBank/DDBJ databases">
        <authorList>
            <person name="Zhang J."/>
            <person name="Sun C."/>
        </authorList>
    </citation>
    <scope>NUCLEOTIDE SEQUENCE [LARGE SCALE GENOMIC DNA]</scope>
    <source>
        <strain evidence="15">sp2</strain>
    </source>
</reference>
<dbReference type="Proteomes" id="UP000427716">
    <property type="component" value="Chromosome"/>
</dbReference>
<feature type="domain" description="UvrD-like helicase C-terminal" evidence="12">
    <location>
        <begin position="637"/>
        <end position="684"/>
    </location>
</feature>
<dbReference type="InterPro" id="IPR041851">
    <property type="entry name" value="RecD_N_sf"/>
</dbReference>
<comment type="similarity">
    <text evidence="11">Belongs to the RecD family.</text>
</comment>
<keyword evidence="8 11" id="KW-0238">DNA-binding</keyword>
<dbReference type="InterPro" id="IPR006344">
    <property type="entry name" value="RecD"/>
</dbReference>
<dbReference type="EMBL" id="CP046415">
    <property type="protein sequence ID" value="QGT78471.1"/>
    <property type="molecule type" value="Genomic_DNA"/>
</dbReference>
<evidence type="ECO:0000256" key="7">
    <source>
        <dbReference type="ARBA" id="ARBA00022840"/>
    </source>
</evidence>
<dbReference type="PANTHER" id="PTHR43788:SF6">
    <property type="entry name" value="DNA HELICASE B"/>
    <property type="match status" value="1"/>
</dbReference>
<keyword evidence="4 11" id="KW-0378">Hydrolase</keyword>
<sequence length="741" mass="79616">MNRHPALADHGSLRVLLDRWVGIGWLRPIDRAVADFLAVHAPNNDPLAALAGALASHQSGSGHVCLDLTAVKENPDLTLRMPPAEPTGAGSDADTPAAVLDGVSVADWQQALSEHPAVRPLAWREEHQAGDGRPLVLVDPTRPQLYLRRYWQVEGRVAAGLAGRTTGEPAPAARVRPILDALYPTVRGQGSAPDWQKLACALAAYQPFAIITGGPGTGKTTTVVRLLATLTALHLDGSDRLGPPRIALCAPTGKAAARLSESIGDKVREIAALDDGPTNTGFEGGSWARVAAHLPDQVRTIHRLIGTRPLAERPRHHRDNPLDLDIVVVDEASMVGMELMAQLVDALPAHCRLVMLGDKDQLVSVEAGAVLGELCRHAGDSDTPDYPRPVHDYLEAATGQSLPAAPPPDLFTETTDAVAAHIATLRVSHRFGEDSAIGALARAVNRGDPTAATGVLGRPAEGPTAEREVAWLLDRAGDDPTGGFPRLVVDGLRPWLSMLAERTAGFDPTVPADEADVAELFRRHNDFQLLCALRRGPAGVEGLNARVQDWLVRDGLLPAAEGMGRSIGWYAGRPVIVTRNDAQLNLANGDMGLTLPARLESGETGLRVVFPNDDPNAPPGRRFHWVSPTRLTEVETAFALTVHKSQGSEFTRVALVMPAYRNPILTRELLYTAITRARRQFTLVSPVRPDDGHAGQPAEQATMVLRAAIASVTRRSGHLRRRLMSRLALDKHNDGKWHENG</sequence>
<keyword evidence="7 11" id="KW-0067">ATP-binding</keyword>
<evidence type="ECO:0000256" key="4">
    <source>
        <dbReference type="ARBA" id="ARBA00022801"/>
    </source>
</evidence>
<comment type="catalytic activity">
    <reaction evidence="11">
        <text>ATP + H2O = ADP + phosphate + H(+)</text>
        <dbReference type="Rhea" id="RHEA:13065"/>
        <dbReference type="ChEBI" id="CHEBI:15377"/>
        <dbReference type="ChEBI" id="CHEBI:15378"/>
        <dbReference type="ChEBI" id="CHEBI:30616"/>
        <dbReference type="ChEBI" id="CHEBI:43474"/>
        <dbReference type="ChEBI" id="CHEBI:456216"/>
        <dbReference type="EC" id="5.6.2.3"/>
    </reaction>
</comment>
<keyword evidence="9 11" id="KW-0234">DNA repair</keyword>
<keyword evidence="5 11" id="KW-0347">Helicase</keyword>
<dbReference type="InterPro" id="IPR027785">
    <property type="entry name" value="UvrD-like_helicase_C"/>
</dbReference>
<dbReference type="CDD" id="cd17933">
    <property type="entry name" value="DEXSc_RecD-like"/>
    <property type="match status" value="1"/>
</dbReference>
<dbReference type="RefSeq" id="WP_156573891.1">
    <property type="nucleotide sequence ID" value="NZ_CP046415.1"/>
</dbReference>
<dbReference type="Pfam" id="PF13245">
    <property type="entry name" value="AAA_19"/>
    <property type="match status" value="1"/>
</dbReference>
<dbReference type="SUPFAM" id="SSF52540">
    <property type="entry name" value="P-loop containing nucleoside triphosphate hydrolases"/>
    <property type="match status" value="2"/>
</dbReference>
<evidence type="ECO:0000256" key="1">
    <source>
        <dbReference type="ARBA" id="ARBA00022722"/>
    </source>
</evidence>
<gene>
    <name evidence="11 14" type="primary">recD</name>
    <name evidence="14" type="ORF">GM160_05895</name>
</gene>
<comment type="miscellaneous">
    <text evidence="11">In the RecBCD complex, RecB has a slow 3'-5' helicase, an exonuclease activity and loads RecA onto ssDNA, RecD has a fast 5'-3' helicase activity, while RecC stimulates the ATPase and processivity of the RecB helicase and contributes to recognition of the Chi site.</text>
</comment>
<evidence type="ECO:0000256" key="3">
    <source>
        <dbReference type="ARBA" id="ARBA00022763"/>
    </source>
</evidence>
<evidence type="ECO:0000313" key="14">
    <source>
        <dbReference type="EMBL" id="QGT78471.1"/>
    </source>
</evidence>
<dbReference type="Pfam" id="PF21185">
    <property type="entry name" value="RecD_N"/>
    <property type="match status" value="1"/>
</dbReference>
<dbReference type="Gene3D" id="1.10.10.1020">
    <property type="entry name" value="RecBCD complex, subunit RecD, N-terminal domain"/>
    <property type="match status" value="1"/>
</dbReference>
<dbReference type="GO" id="GO:0017116">
    <property type="term" value="F:single-stranded DNA helicase activity"/>
    <property type="evidence" value="ECO:0007669"/>
    <property type="project" value="TreeGrafter"/>
</dbReference>
<dbReference type="PANTHER" id="PTHR43788">
    <property type="entry name" value="DNA2/NAM7 HELICASE FAMILY MEMBER"/>
    <property type="match status" value="1"/>
</dbReference>
<evidence type="ECO:0000313" key="15">
    <source>
        <dbReference type="Proteomes" id="UP000427716"/>
    </source>
</evidence>
<organism evidence="14 15">
    <name type="scientific">Guyparkeria halophila</name>
    <dbReference type="NCBI Taxonomy" id="47960"/>
    <lineage>
        <taxon>Bacteria</taxon>
        <taxon>Pseudomonadati</taxon>
        <taxon>Pseudomonadota</taxon>
        <taxon>Gammaproteobacteria</taxon>
        <taxon>Chromatiales</taxon>
        <taxon>Thioalkalibacteraceae</taxon>
        <taxon>Guyparkeria</taxon>
    </lineage>
</organism>
<keyword evidence="6 11" id="KW-0269">Exonuclease</keyword>
<keyword evidence="3 11" id="KW-0227">DNA damage</keyword>
<evidence type="ECO:0000256" key="2">
    <source>
        <dbReference type="ARBA" id="ARBA00022741"/>
    </source>
</evidence>
<dbReference type="InterPro" id="IPR050534">
    <property type="entry name" value="Coronavir_polyprotein_1ab"/>
</dbReference>
<evidence type="ECO:0000256" key="6">
    <source>
        <dbReference type="ARBA" id="ARBA00022839"/>
    </source>
</evidence>
<comment type="subunit">
    <text evidence="11">Heterotrimer of RecB, RecC and RecD. All subunits contribute to DNA-binding.</text>
</comment>
<dbReference type="InterPro" id="IPR049550">
    <property type="entry name" value="RecD_N"/>
</dbReference>
<dbReference type="GO" id="GO:0000724">
    <property type="term" value="P:double-strand break repair via homologous recombination"/>
    <property type="evidence" value="ECO:0007669"/>
    <property type="project" value="UniProtKB-UniRule"/>
</dbReference>
<dbReference type="GO" id="GO:0043139">
    <property type="term" value="F:5'-3' DNA helicase activity"/>
    <property type="evidence" value="ECO:0007669"/>
    <property type="project" value="UniProtKB-UniRule"/>
</dbReference>
<protein>
    <recommendedName>
        <fullName evidence="11">RecBCD enzyme subunit RecD</fullName>
        <ecNumber evidence="11">5.6.2.3</ecNumber>
    </recommendedName>
    <alternativeName>
        <fullName evidence="11">DNA 5'-3' helicase subunit RecD</fullName>
    </alternativeName>
    <alternativeName>
        <fullName evidence="11">Exonuclease V subunit RecD</fullName>
        <shortName evidence="11">ExoV subunit RecD</shortName>
    </alternativeName>
    <alternativeName>
        <fullName evidence="11">Helicase/nuclease RecBCD subunit RecD</fullName>
    </alternativeName>
</protein>
<evidence type="ECO:0000259" key="12">
    <source>
        <dbReference type="Pfam" id="PF13538"/>
    </source>
</evidence>
<dbReference type="HAMAP" id="MF_01487">
    <property type="entry name" value="RecD"/>
    <property type="match status" value="1"/>
</dbReference>
<dbReference type="Gene3D" id="3.40.50.300">
    <property type="entry name" value="P-loop containing nucleotide triphosphate hydrolases"/>
    <property type="match status" value="3"/>
</dbReference>
<evidence type="ECO:0000256" key="8">
    <source>
        <dbReference type="ARBA" id="ARBA00023125"/>
    </source>
</evidence>
<dbReference type="GO" id="GO:0008854">
    <property type="term" value="F:exodeoxyribonuclease V activity"/>
    <property type="evidence" value="ECO:0007669"/>
    <property type="project" value="InterPro"/>
</dbReference>
<accession>A0A6I6D531</accession>
<name>A0A6I6D531_9GAMM</name>
<proteinExistence type="inferred from homology"/>
<dbReference type="GO" id="GO:0009338">
    <property type="term" value="C:exodeoxyribonuclease V complex"/>
    <property type="evidence" value="ECO:0007669"/>
    <property type="project" value="InterPro"/>
</dbReference>
<dbReference type="CDD" id="cd18809">
    <property type="entry name" value="SF1_C_RecD"/>
    <property type="match status" value="1"/>
</dbReference>
<keyword evidence="15" id="KW-1185">Reference proteome</keyword>
<keyword evidence="10 11" id="KW-0413">Isomerase</keyword>
<dbReference type="KEGG" id="ghl:GM160_05895"/>
<feature type="domain" description="RecBCD enzyme subunit RecD N-terminal" evidence="13">
    <location>
        <begin position="24"/>
        <end position="139"/>
    </location>
</feature>
<keyword evidence="1 11" id="KW-0540">Nuclease</keyword>